<dbReference type="AlphaFoldDB" id="A0A6J5W6M6"/>
<feature type="region of interest" description="Disordered" evidence="1">
    <location>
        <begin position="121"/>
        <end position="140"/>
    </location>
</feature>
<name>A0A6J5W6M6_PRUAR</name>
<sequence length="674" mass="74878">MSQSLIKLGSSKPTYRLQMGAWQINFIWLCLASSLQIGAIGAIFQAFRVWGQTMGGICSGGASAKRNIDINNGGNTSRFSGKLKSIKSFGRQKENSNSSYPDAIAPRITPNRFDSGELRSSISRELKPSTPARTGDSKVTPKNSFIGRAGIVGLDKAVEVLDTLGSSMSNLNVNSGFLTGGASRGNRISILSFEVANTIAKGANLLQSLSEENIQFLKKEVLHSDAVQNLVSKDMKELLSIAASDKREELDVFSREVVRFGDLCKDPQWHNLGRYFLRLDSDDDLGYTQLRSEAEMTMQELTTLAQHTSELYHELNALDRFEQDYRRKLEEAKALHLPLRGESLMMLLSDLKQQRKLVRSLKKKSLWAKNLDEIVEKLVDIVTYTHQAILEAFGDNGVTLISVERRKDPQRLGVAGLALHYANMINQIDNIASRPTSLPPNTRDTLYQGLPNSVKQALRSQLQTLDAKEELLVSHVKAEMEKTLQWLVPVATNTNKAHQGFGWVGEWANSGLEFGKNSSSEINLIRLQTLYHADKQKTDVYILELVTWLHHLINLVRHGDHGGLKALPIRSPTRRGLDIHSKMQGFVSKTNSTKPPRIQLSDEDRNLLDEVLGRVKRVPGVSKSQEFSIAKKKGTGVWALSKSTGSSPSRELSARGNSDQTNALDVMDGIDSRY</sequence>
<feature type="region of interest" description="Disordered" evidence="1">
    <location>
        <begin position="639"/>
        <end position="674"/>
    </location>
</feature>
<dbReference type="PANTHER" id="PTHR31730">
    <property type="entry name" value="OS01G0873900 PROTEIN"/>
    <property type="match status" value="1"/>
</dbReference>
<evidence type="ECO:0008006" key="7">
    <source>
        <dbReference type="Google" id="ProtNLM"/>
    </source>
</evidence>
<keyword evidence="2" id="KW-1133">Transmembrane helix</keyword>
<evidence type="ECO:0000256" key="2">
    <source>
        <dbReference type="SAM" id="Phobius"/>
    </source>
</evidence>
<evidence type="ECO:0000259" key="4">
    <source>
        <dbReference type="Pfam" id="PF11961"/>
    </source>
</evidence>
<evidence type="ECO:0000313" key="6">
    <source>
        <dbReference type="Proteomes" id="UP000507245"/>
    </source>
</evidence>
<dbReference type="Pfam" id="PF11961">
    <property type="entry name" value="DUF3475"/>
    <property type="match status" value="1"/>
</dbReference>
<dbReference type="Pfam" id="PF05003">
    <property type="entry name" value="DUF668"/>
    <property type="match status" value="1"/>
</dbReference>
<dbReference type="EMBL" id="CAEKKB010000001">
    <property type="protein sequence ID" value="CAB4296153.1"/>
    <property type="molecule type" value="Genomic_DNA"/>
</dbReference>
<evidence type="ECO:0000313" key="5">
    <source>
        <dbReference type="EMBL" id="CAB4296153.1"/>
    </source>
</evidence>
<keyword evidence="6" id="KW-1185">Reference proteome</keyword>
<evidence type="ECO:0000259" key="3">
    <source>
        <dbReference type="Pfam" id="PF05003"/>
    </source>
</evidence>
<accession>A0A6J5W6M6</accession>
<dbReference type="PANTHER" id="PTHR31730:SF18">
    <property type="entry name" value="PROTEIN PSK SIMULATOR 2"/>
    <property type="match status" value="1"/>
</dbReference>
<dbReference type="InterPro" id="IPR007700">
    <property type="entry name" value="DUF668"/>
</dbReference>
<protein>
    <recommendedName>
        <fullName evidence="7">DUF668 domain-containing protein</fullName>
    </recommendedName>
</protein>
<reference evidence="6" key="1">
    <citation type="journal article" date="2020" name="Genome Biol.">
        <title>Gamete binning: chromosome-level and haplotype-resolved genome assembly enabled by high-throughput single-cell sequencing of gamete genomes.</title>
        <authorList>
            <person name="Campoy J.A."/>
            <person name="Sun H."/>
            <person name="Goel M."/>
            <person name="Jiao W.-B."/>
            <person name="Folz-Donahue K."/>
            <person name="Wang N."/>
            <person name="Rubio M."/>
            <person name="Liu C."/>
            <person name="Kukat C."/>
            <person name="Ruiz D."/>
            <person name="Huettel B."/>
            <person name="Schneeberger K."/>
        </authorList>
    </citation>
    <scope>NUCLEOTIDE SEQUENCE [LARGE SCALE GENOMIC DNA]</scope>
    <source>
        <strain evidence="6">cv. Rojo Pasion</strain>
    </source>
</reference>
<feature type="compositionally biased region" description="Polar residues" evidence="1">
    <location>
        <begin position="641"/>
        <end position="663"/>
    </location>
</feature>
<keyword evidence="2" id="KW-0812">Transmembrane</keyword>
<organism evidence="5 6">
    <name type="scientific">Prunus armeniaca</name>
    <name type="common">Apricot</name>
    <name type="synonym">Armeniaca vulgaris</name>
    <dbReference type="NCBI Taxonomy" id="36596"/>
    <lineage>
        <taxon>Eukaryota</taxon>
        <taxon>Viridiplantae</taxon>
        <taxon>Streptophyta</taxon>
        <taxon>Embryophyta</taxon>
        <taxon>Tracheophyta</taxon>
        <taxon>Spermatophyta</taxon>
        <taxon>Magnoliopsida</taxon>
        <taxon>eudicotyledons</taxon>
        <taxon>Gunneridae</taxon>
        <taxon>Pentapetalae</taxon>
        <taxon>rosids</taxon>
        <taxon>fabids</taxon>
        <taxon>Rosales</taxon>
        <taxon>Rosaceae</taxon>
        <taxon>Amygdaloideae</taxon>
        <taxon>Amygdaleae</taxon>
        <taxon>Prunus</taxon>
    </lineage>
</organism>
<feature type="region of interest" description="Disordered" evidence="1">
    <location>
        <begin position="90"/>
        <end position="115"/>
    </location>
</feature>
<feature type="domain" description="DUF668" evidence="3">
    <location>
        <begin position="411"/>
        <end position="496"/>
    </location>
</feature>
<proteinExistence type="predicted"/>
<feature type="domain" description="DUF3475" evidence="4">
    <location>
        <begin position="190"/>
        <end position="246"/>
    </location>
</feature>
<evidence type="ECO:0000256" key="1">
    <source>
        <dbReference type="SAM" id="MobiDB-lite"/>
    </source>
</evidence>
<dbReference type="GO" id="GO:0045927">
    <property type="term" value="P:positive regulation of growth"/>
    <property type="evidence" value="ECO:0007669"/>
    <property type="project" value="InterPro"/>
</dbReference>
<dbReference type="InterPro" id="IPR021864">
    <property type="entry name" value="DUF3475"/>
</dbReference>
<keyword evidence="2" id="KW-0472">Membrane</keyword>
<dbReference type="Proteomes" id="UP000507245">
    <property type="component" value="Unassembled WGS sequence"/>
</dbReference>
<gene>
    <name evidence="5" type="ORF">ORAREDHAP_LOCUS7698</name>
</gene>
<dbReference type="OrthoDB" id="2020544at2759"/>
<dbReference type="InterPro" id="IPR045021">
    <property type="entry name" value="PSI1/2/3"/>
</dbReference>
<feature type="transmembrane region" description="Helical" evidence="2">
    <location>
        <begin position="21"/>
        <end position="44"/>
    </location>
</feature>